<dbReference type="Proteomes" id="UP001280629">
    <property type="component" value="Unassembled WGS sequence"/>
</dbReference>
<dbReference type="EMBL" id="JAUBDH010000002">
    <property type="protein sequence ID" value="MDW0109421.1"/>
    <property type="molecule type" value="Genomic_DNA"/>
</dbReference>
<dbReference type="InterPro" id="IPR015001">
    <property type="entry name" value="DUF1850"/>
</dbReference>
<gene>
    <name evidence="1" type="ORF">QT716_05050</name>
</gene>
<evidence type="ECO:0000313" key="1">
    <source>
        <dbReference type="EMBL" id="MDW0109421.1"/>
    </source>
</evidence>
<protein>
    <submittedName>
        <fullName evidence="1">DUF1850 domain-containing protein</fullName>
    </submittedName>
</protein>
<evidence type="ECO:0000313" key="2">
    <source>
        <dbReference type="Proteomes" id="UP001280629"/>
    </source>
</evidence>
<organism evidence="1 2">
    <name type="scientific">Sporosarcina aquimarina</name>
    <dbReference type="NCBI Taxonomy" id="114975"/>
    <lineage>
        <taxon>Bacteria</taxon>
        <taxon>Bacillati</taxon>
        <taxon>Bacillota</taxon>
        <taxon>Bacilli</taxon>
        <taxon>Bacillales</taxon>
        <taxon>Caryophanaceae</taxon>
        <taxon>Sporosarcina</taxon>
    </lineage>
</organism>
<proteinExistence type="predicted"/>
<comment type="caution">
    <text evidence="1">The sequence shown here is derived from an EMBL/GenBank/DDBJ whole genome shotgun (WGS) entry which is preliminary data.</text>
</comment>
<reference evidence="1 2" key="1">
    <citation type="submission" date="2023-06" db="EMBL/GenBank/DDBJ databases">
        <title>Sporosarcina sp. nov., isolated from Korean traditional fermented seafood 'Jeotgal'.</title>
        <authorList>
            <person name="Yang A.-I."/>
            <person name="Shin N.-R."/>
        </authorList>
    </citation>
    <scope>NUCLEOTIDE SEQUENCE [LARGE SCALE GENOMIC DNA]</scope>
    <source>
        <strain evidence="1 2">KCTC3840</strain>
    </source>
</reference>
<keyword evidence="2" id="KW-1185">Reference proteome</keyword>
<dbReference type="Pfam" id="PF08905">
    <property type="entry name" value="DUF1850"/>
    <property type="match status" value="1"/>
</dbReference>
<accession>A0ABU4FXQ0</accession>
<name>A0ABU4FXQ0_9BACL</name>
<sequence>MKRWRIPLGLVLLVVVIISVLMIPFKQAFTFTETRAKHPQMAYRVLSDVSEFQIRYVHSIFLTNVYETYRVQGKNGMLKFLTMEYEDVGIGLPGYAEEGETLSVTEEGIYTLTYQDKVIDSFVLYIGDVDAQLAFGYKGVETDLKAYLQRGHSYEFRVKRLSLYELLKGVNLNGKKK</sequence>
<dbReference type="RefSeq" id="WP_317934931.1">
    <property type="nucleotide sequence ID" value="NZ_JAUBDH010000002.1"/>
</dbReference>